<dbReference type="GO" id="GO:0032259">
    <property type="term" value="P:methylation"/>
    <property type="evidence" value="ECO:0007669"/>
    <property type="project" value="UniProtKB-KW"/>
</dbReference>
<protein>
    <submittedName>
        <fullName evidence="1">Class I SAM-dependent methyltransferase</fullName>
    </submittedName>
</protein>
<evidence type="ECO:0000313" key="2">
    <source>
        <dbReference type="Proteomes" id="UP000653472"/>
    </source>
</evidence>
<dbReference type="GO" id="GO:0008168">
    <property type="term" value="F:methyltransferase activity"/>
    <property type="evidence" value="ECO:0007669"/>
    <property type="project" value="UniProtKB-KW"/>
</dbReference>
<name>A0A970B5R5_9GAMM</name>
<reference evidence="1" key="1">
    <citation type="submission" date="2020-03" db="EMBL/GenBank/DDBJ databases">
        <title>Solimonas marina sp. nov., isolated from deep seawater of the Pacific Ocean.</title>
        <authorList>
            <person name="Liu X."/>
            <person name="Lai Q."/>
            <person name="Sun F."/>
            <person name="Gai Y."/>
            <person name="Li G."/>
            <person name="Shao Z."/>
        </authorList>
    </citation>
    <scope>NUCLEOTIDE SEQUENCE</scope>
    <source>
        <strain evidence="1">C16B3</strain>
    </source>
</reference>
<dbReference type="InterPro" id="IPR029063">
    <property type="entry name" value="SAM-dependent_MTases_sf"/>
</dbReference>
<gene>
    <name evidence="1" type="ORF">G7Y82_06680</name>
</gene>
<dbReference type="AlphaFoldDB" id="A0A970B5R5"/>
<dbReference type="Pfam" id="PF13489">
    <property type="entry name" value="Methyltransf_23"/>
    <property type="match status" value="1"/>
</dbReference>
<keyword evidence="1" id="KW-0489">Methyltransferase</keyword>
<dbReference type="Gene3D" id="3.40.50.150">
    <property type="entry name" value="Vaccinia Virus protein VP39"/>
    <property type="match status" value="1"/>
</dbReference>
<organism evidence="1 2">
    <name type="scientific">Solimonas marina</name>
    <dbReference type="NCBI Taxonomy" id="2714601"/>
    <lineage>
        <taxon>Bacteria</taxon>
        <taxon>Pseudomonadati</taxon>
        <taxon>Pseudomonadota</taxon>
        <taxon>Gammaproteobacteria</taxon>
        <taxon>Nevskiales</taxon>
        <taxon>Nevskiaceae</taxon>
        <taxon>Solimonas</taxon>
    </lineage>
</organism>
<dbReference type="SUPFAM" id="SSF53335">
    <property type="entry name" value="S-adenosyl-L-methionine-dependent methyltransferases"/>
    <property type="match status" value="1"/>
</dbReference>
<dbReference type="EMBL" id="JAAVXB010000003">
    <property type="protein sequence ID" value="NKF21998.1"/>
    <property type="molecule type" value="Genomic_DNA"/>
</dbReference>
<comment type="caution">
    <text evidence="1">The sequence shown here is derived from an EMBL/GenBank/DDBJ whole genome shotgun (WGS) entry which is preliminary data.</text>
</comment>
<dbReference type="RefSeq" id="WP_168147258.1">
    <property type="nucleotide sequence ID" value="NZ_JAAVXB010000003.1"/>
</dbReference>
<evidence type="ECO:0000313" key="1">
    <source>
        <dbReference type="EMBL" id="NKF21998.1"/>
    </source>
</evidence>
<dbReference type="CDD" id="cd02440">
    <property type="entry name" value="AdoMet_MTases"/>
    <property type="match status" value="1"/>
</dbReference>
<sequence>MSAPPYSDLQVVASWHDNALAWTDAVRAQQIESRRLVTDAAIVDAVVGRAPQSLLDAGCGEGWLMRALSGRVPRCIGTDVVPALVERAAEAGGGDVHLASYEDLAAGALGLKVDVVACNFALIGDDSTRALFRAVPRLLTAGGAFIVQTLHPLTACGDQPYVDGWRAGSWSGFGPAFRNPAPWYFRTLSSWLALFQRHGLAVRELREPRHPATGKPASVIFIAEADAPNLTHT</sequence>
<keyword evidence="2" id="KW-1185">Reference proteome</keyword>
<keyword evidence="1" id="KW-0808">Transferase</keyword>
<accession>A0A970B5R5</accession>
<dbReference type="Proteomes" id="UP000653472">
    <property type="component" value="Unassembled WGS sequence"/>
</dbReference>
<proteinExistence type="predicted"/>